<evidence type="ECO:0000256" key="1">
    <source>
        <dbReference type="ARBA" id="ARBA00022729"/>
    </source>
</evidence>
<name>A0A494VNP0_9SPHI</name>
<dbReference type="InterPro" id="IPR029050">
    <property type="entry name" value="Immunoprotect_excell_Ig-like"/>
</dbReference>
<dbReference type="EMBL" id="CP032869">
    <property type="protein sequence ID" value="AYL95819.1"/>
    <property type="molecule type" value="Genomic_DNA"/>
</dbReference>
<dbReference type="KEGG" id="muh:HYN43_011200"/>
<evidence type="ECO:0000313" key="2">
    <source>
        <dbReference type="EMBL" id="AYL95819.1"/>
    </source>
</evidence>
<dbReference type="OrthoDB" id="794301at2"/>
<reference evidence="2 3" key="1">
    <citation type="submission" date="2018-10" db="EMBL/GenBank/DDBJ databases">
        <title>Genome sequencing of Mucilaginibacter sp. HYN0043.</title>
        <authorList>
            <person name="Kim M."/>
            <person name="Yi H."/>
        </authorList>
    </citation>
    <scope>NUCLEOTIDE SEQUENCE [LARGE SCALE GENOMIC DNA]</scope>
    <source>
        <strain evidence="2 3">HYN0043</strain>
    </source>
</reference>
<sequence length="296" mass="32529">MSSSPDVKLPPAEQGFVDQFHRAVMLVPDSLSDDRKQFLEDSLKNTIDQWLSKKTGLKADRWLGVVMNDTVGQSLGANDGSVLQLYIPIPNAAGSRYDVTRSVVLTMSVDEDDKDMYKARRQLTDGDTAVFSGYFSPMSGQVSDVLSHPGNFLANPSLDFTLTELYKKSASLPPARPEPDTLGLAKAPVKVTAAIVAKRVSGSRFINIKVKIKNTSNKAITKLSVRWLVTNKKGDPAKVNGATGAYQQGYLNNDLQPGAIITGEWQHESPDGEKVKLIFPKWVTFYNGTQWKTGRH</sequence>
<dbReference type="Proteomes" id="UP000270046">
    <property type="component" value="Chromosome"/>
</dbReference>
<dbReference type="AlphaFoldDB" id="A0A494VNP0"/>
<dbReference type="Gene3D" id="2.60.40.1240">
    <property type="match status" value="1"/>
</dbReference>
<accession>A0A494VNP0</accession>
<protein>
    <submittedName>
        <fullName evidence="2">Uncharacterized protein</fullName>
    </submittedName>
</protein>
<evidence type="ECO:0000313" key="3">
    <source>
        <dbReference type="Proteomes" id="UP000270046"/>
    </source>
</evidence>
<gene>
    <name evidence="2" type="ORF">HYN43_011200</name>
</gene>
<organism evidence="2 3">
    <name type="scientific">Mucilaginibacter celer</name>
    <dbReference type="NCBI Taxonomy" id="2305508"/>
    <lineage>
        <taxon>Bacteria</taxon>
        <taxon>Pseudomonadati</taxon>
        <taxon>Bacteroidota</taxon>
        <taxon>Sphingobacteriia</taxon>
        <taxon>Sphingobacteriales</taxon>
        <taxon>Sphingobacteriaceae</taxon>
        <taxon>Mucilaginibacter</taxon>
    </lineage>
</organism>
<keyword evidence="1" id="KW-0732">Signal</keyword>
<keyword evidence="3" id="KW-1185">Reference proteome</keyword>
<proteinExistence type="predicted"/>